<dbReference type="InterPro" id="IPR000531">
    <property type="entry name" value="Beta-barrel_TonB"/>
</dbReference>
<feature type="signal peptide" evidence="10">
    <location>
        <begin position="1"/>
        <end position="30"/>
    </location>
</feature>
<feature type="chain" id="PRO_5013166002" evidence="10">
    <location>
        <begin position="31"/>
        <end position="1023"/>
    </location>
</feature>
<dbReference type="PROSITE" id="PS52016">
    <property type="entry name" value="TONB_DEPENDENT_REC_3"/>
    <property type="match status" value="1"/>
</dbReference>
<dbReference type="SUPFAM" id="SSF56935">
    <property type="entry name" value="Porins"/>
    <property type="match status" value="1"/>
</dbReference>
<dbReference type="Pfam" id="PF00593">
    <property type="entry name" value="TonB_dep_Rec_b-barrel"/>
    <property type="match status" value="1"/>
</dbReference>
<keyword evidence="3 8" id="KW-1134">Transmembrane beta strand</keyword>
<evidence type="ECO:0000256" key="9">
    <source>
        <dbReference type="RuleBase" id="RU003357"/>
    </source>
</evidence>
<dbReference type="RefSeq" id="WP_296942738.1">
    <property type="nucleotide sequence ID" value="NZ_LT599032.1"/>
</dbReference>
<dbReference type="FunFam" id="2.60.40.1120:FF:000003">
    <property type="entry name" value="Outer membrane protein Omp121"/>
    <property type="match status" value="1"/>
</dbReference>
<dbReference type="Pfam" id="PF07715">
    <property type="entry name" value="Plug"/>
    <property type="match status" value="1"/>
</dbReference>
<keyword evidence="2 8" id="KW-0813">Transport</keyword>
<keyword evidence="5 9" id="KW-0798">TonB box</keyword>
<evidence type="ECO:0000256" key="2">
    <source>
        <dbReference type="ARBA" id="ARBA00022448"/>
    </source>
</evidence>
<feature type="domain" description="TonB-dependent receptor plug" evidence="12">
    <location>
        <begin position="121"/>
        <end position="228"/>
    </location>
</feature>
<dbReference type="GO" id="GO:0009279">
    <property type="term" value="C:cell outer membrane"/>
    <property type="evidence" value="ECO:0007669"/>
    <property type="project" value="UniProtKB-SubCell"/>
</dbReference>
<comment type="subcellular location">
    <subcellularLocation>
        <location evidence="1 8">Cell outer membrane</location>
        <topology evidence="1 8">Multi-pass membrane protein</topology>
    </subcellularLocation>
</comment>
<evidence type="ECO:0000259" key="11">
    <source>
        <dbReference type="Pfam" id="PF00593"/>
    </source>
</evidence>
<dbReference type="Gene3D" id="2.60.40.1120">
    <property type="entry name" value="Carboxypeptidase-like, regulatory domain"/>
    <property type="match status" value="1"/>
</dbReference>
<dbReference type="Gene3D" id="2.40.170.20">
    <property type="entry name" value="TonB-dependent receptor, beta-barrel domain"/>
    <property type="match status" value="1"/>
</dbReference>
<dbReference type="InterPro" id="IPR008969">
    <property type="entry name" value="CarboxyPept-like_regulatory"/>
</dbReference>
<dbReference type="InterPro" id="IPR036942">
    <property type="entry name" value="Beta-barrel_TonB_sf"/>
</dbReference>
<keyword evidence="7 8" id="KW-0998">Cell outer membrane</keyword>
<keyword evidence="4 8" id="KW-0812">Transmembrane</keyword>
<dbReference type="AlphaFoldDB" id="A0A212JX13"/>
<dbReference type="NCBIfam" id="TIGR04057">
    <property type="entry name" value="SusC_RagA_signa"/>
    <property type="match status" value="1"/>
</dbReference>
<dbReference type="InterPro" id="IPR039426">
    <property type="entry name" value="TonB-dep_rcpt-like"/>
</dbReference>
<protein>
    <submittedName>
        <fullName evidence="13">SusC/RagA family TonB-linked outer membrane protein</fullName>
    </submittedName>
</protein>
<dbReference type="InterPro" id="IPR037066">
    <property type="entry name" value="Plug_dom_sf"/>
</dbReference>
<evidence type="ECO:0000256" key="6">
    <source>
        <dbReference type="ARBA" id="ARBA00023136"/>
    </source>
</evidence>
<feature type="domain" description="TonB-dependent receptor-like beta-barrel" evidence="11">
    <location>
        <begin position="387"/>
        <end position="981"/>
    </location>
</feature>
<dbReference type="InterPro" id="IPR012910">
    <property type="entry name" value="Plug_dom"/>
</dbReference>
<evidence type="ECO:0000256" key="4">
    <source>
        <dbReference type="ARBA" id="ARBA00022692"/>
    </source>
</evidence>
<keyword evidence="10" id="KW-0732">Signal</keyword>
<evidence type="ECO:0000259" key="12">
    <source>
        <dbReference type="Pfam" id="PF07715"/>
    </source>
</evidence>
<sequence>MLNVQIKRKRTFTRGMLFVVLLLSSTLAFAQNKVTGTVTDKTGEPLTGANVVVAGTTIGYITDVDGKYTIEAEKGQTLIFSFIGFTKQEVKVTQNVINVTLEDDAKTLDEVVVVGYGVMTRKDVTSSITTVGADKLNVGVYSDPAQLLQGKVPGLTITQSSNPNANPSITLRGASTLRTGAAMEPYYVIDGIPGMSLSLISPDDIESIDVLRDATATAIYGSKAANGVIIVTTKKGKAGHTNITYSAYVAVDNVMKNYDVMNAAQLRSYAQSGGIELVNDLGADTKWQDEVQRTGFSHNHNVSISGGTEQTSYNTSINYMERQGVIRGTDMDRLIGRAFVQSKGLKDRLTLSFNINASVTNNHTVPMDTQGKSVLDAMYYYSPLVPVRNDNGSWYENSGISQNYNPVALINENIYDTESKRIQGNGKASLKLIDGLVYNLSLAYQNEQNIYSNYNSTKSLIANGMDGKAERSSVTNKKKVFETYLNYDKTFKDVHKLGLMGGYSWEESNDNDGFQLTTYDYYNDDLTYHNMGMANKIDKNGLGGWALSTLRMISFYGRFNYSYASKYLFQATVRRDGSSAFGNNNRWATFPSFSGAWRISEESFIKDLNLFDDLKLRVGYGVSGNSLGFDVFTATQIYGATGWYDHLTSTGESEQVHILGATRNANPDLKWERTGMFNIGLDFGFFNNRLGGTIEYYDKRTKDLIADYAVSTTKYQYNWLTTNVGEISNKGIELTINAMPVKTNDFTWETSLNLSHNKNKVVKLSNSMYSVDYFDKANVDAGGFATATNQRVMEGSPIGQFYLWKWAGVKDGVSNFYVYSESSLTEVYKDQGGFEGKVTKQEDGRYIDNETGEYVTTSKPLYDDRAKAGSAQPKLNAGWSNTFTYKNWTMTAFFQGVFGNKILNASRAYLSNIGNVTAGKNVLASIADENPVTDNNSHAPSDRYLENGSYVRLSSLTLGYNFGRMNDYIKGLRVYATCNNVFTITGYKGLDPEVNLGGIEPGIDNRQTYPRTRTFMFGVNVNF</sequence>
<evidence type="ECO:0000256" key="10">
    <source>
        <dbReference type="SAM" id="SignalP"/>
    </source>
</evidence>
<dbReference type="Pfam" id="PF13715">
    <property type="entry name" value="CarbopepD_reg_2"/>
    <property type="match status" value="1"/>
</dbReference>
<dbReference type="InterPro" id="IPR023997">
    <property type="entry name" value="TonB-dep_OMP_SusC/RagA_CS"/>
</dbReference>
<proteinExistence type="inferred from homology"/>
<evidence type="ECO:0000256" key="1">
    <source>
        <dbReference type="ARBA" id="ARBA00004571"/>
    </source>
</evidence>
<evidence type="ECO:0000256" key="8">
    <source>
        <dbReference type="PROSITE-ProRule" id="PRU01360"/>
    </source>
</evidence>
<dbReference type="EMBL" id="FLUM01000003">
    <property type="protein sequence ID" value="SBW03892.1"/>
    <property type="molecule type" value="Genomic_DNA"/>
</dbReference>
<evidence type="ECO:0000256" key="7">
    <source>
        <dbReference type="ARBA" id="ARBA00023237"/>
    </source>
</evidence>
<dbReference type="Gene3D" id="2.170.130.10">
    <property type="entry name" value="TonB-dependent receptor, plug domain"/>
    <property type="match status" value="1"/>
</dbReference>
<dbReference type="NCBIfam" id="TIGR04056">
    <property type="entry name" value="OMP_RagA_SusC"/>
    <property type="match status" value="1"/>
</dbReference>
<organism evidence="13">
    <name type="scientific">uncultured Dysgonomonas sp</name>
    <dbReference type="NCBI Taxonomy" id="206096"/>
    <lineage>
        <taxon>Bacteria</taxon>
        <taxon>Pseudomonadati</taxon>
        <taxon>Bacteroidota</taxon>
        <taxon>Bacteroidia</taxon>
        <taxon>Bacteroidales</taxon>
        <taxon>Dysgonomonadaceae</taxon>
        <taxon>Dysgonomonas</taxon>
        <taxon>environmental samples</taxon>
    </lineage>
</organism>
<dbReference type="SUPFAM" id="SSF49464">
    <property type="entry name" value="Carboxypeptidase regulatory domain-like"/>
    <property type="match status" value="1"/>
</dbReference>
<comment type="similarity">
    <text evidence="8 9">Belongs to the TonB-dependent receptor family.</text>
</comment>
<gene>
    <name evidence="13" type="ORF">KL86DYS1_30697</name>
</gene>
<dbReference type="InterPro" id="IPR023996">
    <property type="entry name" value="TonB-dep_OMP_SusC/RagA"/>
</dbReference>
<reference evidence="13" key="1">
    <citation type="submission" date="2016-04" db="EMBL/GenBank/DDBJ databases">
        <authorList>
            <person name="Evans L.H."/>
            <person name="Alamgir A."/>
            <person name="Owens N."/>
            <person name="Weber N.D."/>
            <person name="Virtaneva K."/>
            <person name="Barbian K."/>
            <person name="Babar A."/>
            <person name="Rosenke K."/>
        </authorList>
    </citation>
    <scope>NUCLEOTIDE SEQUENCE</scope>
    <source>
        <strain evidence="13">86-1</strain>
    </source>
</reference>
<evidence type="ECO:0000256" key="5">
    <source>
        <dbReference type="ARBA" id="ARBA00023077"/>
    </source>
</evidence>
<evidence type="ECO:0000313" key="13">
    <source>
        <dbReference type="EMBL" id="SBW03892.1"/>
    </source>
</evidence>
<keyword evidence="6 8" id="KW-0472">Membrane</keyword>
<accession>A0A212JX13</accession>
<evidence type="ECO:0000256" key="3">
    <source>
        <dbReference type="ARBA" id="ARBA00022452"/>
    </source>
</evidence>
<name>A0A212JX13_9BACT</name>